<keyword evidence="2" id="KW-1185">Reference proteome</keyword>
<dbReference type="Pfam" id="PF01684">
    <property type="entry name" value="ET"/>
    <property type="match status" value="2"/>
</dbReference>
<dbReference type="AlphaFoldDB" id="A0A0C2CH77"/>
<dbReference type="Proteomes" id="UP000054047">
    <property type="component" value="Unassembled WGS sequence"/>
</dbReference>
<accession>A0A0C2CH77</accession>
<evidence type="ECO:0000313" key="1">
    <source>
        <dbReference type="EMBL" id="KIH49162.1"/>
    </source>
</evidence>
<dbReference type="InterPro" id="IPR002603">
    <property type="entry name" value="ET_repeat"/>
</dbReference>
<organism evidence="1 2">
    <name type="scientific">Ancylostoma duodenale</name>
    <dbReference type="NCBI Taxonomy" id="51022"/>
    <lineage>
        <taxon>Eukaryota</taxon>
        <taxon>Metazoa</taxon>
        <taxon>Ecdysozoa</taxon>
        <taxon>Nematoda</taxon>
        <taxon>Chromadorea</taxon>
        <taxon>Rhabditida</taxon>
        <taxon>Rhabditina</taxon>
        <taxon>Rhabditomorpha</taxon>
        <taxon>Strongyloidea</taxon>
        <taxon>Ancylostomatidae</taxon>
        <taxon>Ancylostomatinae</taxon>
        <taxon>Ancylostoma</taxon>
    </lineage>
</organism>
<protein>
    <submittedName>
        <fullName evidence="1">ET module</fullName>
    </submittedName>
</protein>
<sequence>MGLPGDREVQACCCDNVNNCNVALQNRTDVTGTLFRFQSCNGQCASITLNTTLNGFSHLASMYMCNPTIVCRALDMYNKCSVIEPGLGGCCCNSDACIYPPRNRNPGNPLQCYVGLYALKAAVNVGAAVVCDGQCFSLSGNVNGDKVTTFHCVPLNVCK</sequence>
<dbReference type="EMBL" id="KN754786">
    <property type="protein sequence ID" value="KIH49162.1"/>
    <property type="molecule type" value="Genomic_DNA"/>
</dbReference>
<proteinExistence type="predicted"/>
<gene>
    <name evidence="1" type="ORF">ANCDUO_20764</name>
</gene>
<dbReference type="OrthoDB" id="5803891at2759"/>
<name>A0A0C2CH77_9BILA</name>
<evidence type="ECO:0000313" key="2">
    <source>
        <dbReference type="Proteomes" id="UP000054047"/>
    </source>
</evidence>
<reference evidence="1 2" key="1">
    <citation type="submission" date="2013-12" db="EMBL/GenBank/DDBJ databases">
        <title>Draft genome of the parsitic nematode Ancylostoma duodenale.</title>
        <authorList>
            <person name="Mitreva M."/>
        </authorList>
    </citation>
    <scope>NUCLEOTIDE SEQUENCE [LARGE SCALE GENOMIC DNA]</scope>
    <source>
        <strain evidence="1 2">Zhejiang</strain>
    </source>
</reference>